<keyword evidence="3" id="KW-0843">Virulence</keyword>
<name>A0A2H4SB97_CORMI</name>
<gene>
    <name evidence="6" type="ORF">A9K55_005385</name>
</gene>
<dbReference type="VEuPathDB" id="FungiDB:CCM_03615"/>
<evidence type="ECO:0000259" key="5">
    <source>
        <dbReference type="PROSITE" id="PS51782"/>
    </source>
</evidence>
<evidence type="ECO:0000313" key="7">
    <source>
        <dbReference type="Proteomes" id="UP000323067"/>
    </source>
</evidence>
<dbReference type="Gene3D" id="3.10.350.10">
    <property type="entry name" value="LysM domain"/>
    <property type="match status" value="1"/>
</dbReference>
<dbReference type="InterPro" id="IPR052210">
    <property type="entry name" value="LysM1-like"/>
</dbReference>
<dbReference type="Pfam" id="PF06439">
    <property type="entry name" value="3keto-disac_hyd"/>
    <property type="match status" value="1"/>
</dbReference>
<evidence type="ECO:0000256" key="2">
    <source>
        <dbReference type="ARBA" id="ARBA00022729"/>
    </source>
</evidence>
<dbReference type="GO" id="GO:0008061">
    <property type="term" value="F:chitin binding"/>
    <property type="evidence" value="ECO:0007669"/>
    <property type="project" value="UniProtKB-KW"/>
</dbReference>
<reference evidence="6 7" key="1">
    <citation type="journal article" date="2017" name="BMC Genomics">
        <title>Chromosome level assembly and secondary metabolite potential of the parasitic fungus Cordyceps militaris.</title>
        <authorList>
            <person name="Kramer G.J."/>
            <person name="Nodwell J.R."/>
        </authorList>
    </citation>
    <scope>NUCLEOTIDE SEQUENCE [LARGE SCALE GENOMIC DNA]</scope>
    <source>
        <strain evidence="6 7">ATCC 34164</strain>
    </source>
</reference>
<dbReference type="InterPro" id="IPR036779">
    <property type="entry name" value="LysM_dom_sf"/>
</dbReference>
<dbReference type="VEuPathDB" id="FungiDB:A9K55_005385"/>
<feature type="domain" description="LysM" evidence="5">
    <location>
        <begin position="168"/>
        <end position="212"/>
    </location>
</feature>
<comment type="similarity">
    <text evidence="4">Belongs to the secreted LysM effector family.</text>
</comment>
<proteinExistence type="inferred from homology"/>
<dbReference type="PANTHER" id="PTHR34997:SF2">
    <property type="entry name" value="LYSM DOMAIN-CONTAINING PROTEIN-RELATED"/>
    <property type="match status" value="1"/>
</dbReference>
<dbReference type="CDD" id="cd00118">
    <property type="entry name" value="LysM"/>
    <property type="match status" value="1"/>
</dbReference>
<dbReference type="InterPro" id="IPR010496">
    <property type="entry name" value="AL/BT2_dom"/>
</dbReference>
<dbReference type="Pfam" id="PF01476">
    <property type="entry name" value="LysM"/>
    <property type="match status" value="1"/>
</dbReference>
<dbReference type="PANTHER" id="PTHR34997">
    <property type="entry name" value="AM15"/>
    <property type="match status" value="1"/>
</dbReference>
<organism evidence="6 7">
    <name type="scientific">Cordyceps militaris</name>
    <name type="common">Caterpillar fungus</name>
    <name type="synonym">Clavaria militaris</name>
    <dbReference type="NCBI Taxonomy" id="73501"/>
    <lineage>
        <taxon>Eukaryota</taxon>
        <taxon>Fungi</taxon>
        <taxon>Dikarya</taxon>
        <taxon>Ascomycota</taxon>
        <taxon>Pezizomycotina</taxon>
        <taxon>Sordariomycetes</taxon>
        <taxon>Hypocreomycetidae</taxon>
        <taxon>Hypocreales</taxon>
        <taxon>Cordycipitaceae</taxon>
        <taxon>Cordyceps</taxon>
    </lineage>
</organism>
<dbReference type="InterPro" id="IPR018392">
    <property type="entry name" value="LysM"/>
</dbReference>
<evidence type="ECO:0000313" key="6">
    <source>
        <dbReference type="EMBL" id="ATY60367.1"/>
    </source>
</evidence>
<protein>
    <submittedName>
        <fullName evidence="6">Arabinan endo-1,5-alpha-L-arabinosidase A</fullName>
    </submittedName>
</protein>
<evidence type="ECO:0000256" key="4">
    <source>
        <dbReference type="ARBA" id="ARBA00044955"/>
    </source>
</evidence>
<dbReference type="Proteomes" id="UP000323067">
    <property type="component" value="Chromosome vi"/>
</dbReference>
<sequence length="555" mass="59719">MDVVLKLFQDRRPVCVRHGREPRLVDTRVEAGLIADVEDHQLARVLVHELVDLLNHRVDPQATPALRRGKVGFVGPDGHVAGKRALVATITGAYVEPARAAQELAVDVKVLVARVALVGKDAGQGFADGTLLQDRGAKPNMSYDGNTIKDCIETPQPTQPEITRNCNRFHKVQPNDTCDDIAARNGVAQADLALWNPSANSDSCEPMPTPWIFGEYKFAGWSVVGGGFSLNSTRIEADVSDGGKAMIDMTYNDVSMQMIVICKRGDVSSGNLGGVLRASEVGVRADNYRGYYVGLDRAGGGVVIGRTDKEWRQLQFVPATIGDFATLRVQITGDRLAVYLNNLNRPLTTLNDATYRQGHVGLRTYKKAASIAALVVSPLVYEGFGGQLAGWTVYDGYFNASSKLLVGKGDGGSDGGGSGKATMNTNFADFILEAEVMLTKDGPGTAGVLFRAPSLGRGLNAYKGYYVGLASDGTMALGRGDGKTWTGIQSTKVEAKVNHPYRIKVQAVESRIEVYFEDMAKALMVTTDASYGSGMVGARLDNSTAIFYSYTVQRK</sequence>
<dbReference type="AlphaFoldDB" id="A0A2H4SB97"/>
<evidence type="ECO:0000256" key="1">
    <source>
        <dbReference type="ARBA" id="ARBA00022669"/>
    </source>
</evidence>
<dbReference type="GO" id="GO:0016787">
    <property type="term" value="F:hydrolase activity"/>
    <property type="evidence" value="ECO:0007669"/>
    <property type="project" value="InterPro"/>
</dbReference>
<dbReference type="PROSITE" id="PS51782">
    <property type="entry name" value="LYSM"/>
    <property type="match status" value="1"/>
</dbReference>
<dbReference type="EMBL" id="CP023323">
    <property type="protein sequence ID" value="ATY60367.1"/>
    <property type="molecule type" value="Genomic_DNA"/>
</dbReference>
<dbReference type="Gene3D" id="2.60.120.560">
    <property type="entry name" value="Exo-inulinase, domain 1"/>
    <property type="match status" value="2"/>
</dbReference>
<accession>A0A2H4SB97</accession>
<keyword evidence="2" id="KW-0732">Signal</keyword>
<dbReference type="SUPFAM" id="SSF54106">
    <property type="entry name" value="LysM domain"/>
    <property type="match status" value="1"/>
</dbReference>
<keyword evidence="1" id="KW-0147">Chitin-binding</keyword>
<evidence type="ECO:0000256" key="3">
    <source>
        <dbReference type="ARBA" id="ARBA00023026"/>
    </source>
</evidence>